<name>A0A0N7MM67_9SACH</name>
<organism evidence="2 3">
    <name type="scientific">Lachancea quebecensis</name>
    <dbReference type="NCBI Taxonomy" id="1654605"/>
    <lineage>
        <taxon>Eukaryota</taxon>
        <taxon>Fungi</taxon>
        <taxon>Dikarya</taxon>
        <taxon>Ascomycota</taxon>
        <taxon>Saccharomycotina</taxon>
        <taxon>Saccharomycetes</taxon>
        <taxon>Saccharomycetales</taxon>
        <taxon>Saccharomycetaceae</taxon>
        <taxon>Lachancea</taxon>
    </lineage>
</organism>
<feature type="compositionally biased region" description="Polar residues" evidence="1">
    <location>
        <begin position="234"/>
        <end position="243"/>
    </location>
</feature>
<dbReference type="OrthoDB" id="4096201at2759"/>
<feature type="region of interest" description="Disordered" evidence="1">
    <location>
        <begin position="89"/>
        <end position="118"/>
    </location>
</feature>
<dbReference type="Proteomes" id="UP000236544">
    <property type="component" value="Unassembled WGS sequence"/>
</dbReference>
<feature type="region of interest" description="Disordered" evidence="1">
    <location>
        <begin position="200"/>
        <end position="243"/>
    </location>
</feature>
<dbReference type="AlphaFoldDB" id="A0A0N7MM67"/>
<gene>
    <name evidence="2" type="ORF">LAQU0_S15e00298g</name>
</gene>
<feature type="compositionally biased region" description="Basic and acidic residues" evidence="1">
    <location>
        <begin position="91"/>
        <end position="102"/>
    </location>
</feature>
<accession>A0A0N7MM67</accession>
<feature type="region of interest" description="Disordered" evidence="1">
    <location>
        <begin position="1"/>
        <end position="22"/>
    </location>
</feature>
<evidence type="ECO:0000256" key="1">
    <source>
        <dbReference type="SAM" id="MobiDB-lite"/>
    </source>
</evidence>
<dbReference type="EMBL" id="LN890572">
    <property type="protein sequence ID" value="CUS24249.1"/>
    <property type="molecule type" value="Genomic_DNA"/>
</dbReference>
<sequence length="333" mass="37927">MELQSKRSHSALDACPEGLPMKRRVLNLTPSSVNISGRTNVPRSSFLLSKDSVSEQDNDTYDSDFAKRPAVHFKTVPKVDPTLIDAVSKYSDSEKEAPRDIGRTSTAASTDPQEGMDSSYLLERRRSLSRHPSFSSSSRKQTVPKSDSVAQERCFDYLLQSIDEVWARYCNTTATAEAKVYDNLSKPQRLFDTCAESRDDSFTRKSSTPVTPRHQRALSFASANNFSDEDSDDTSGYKSEITNPTEYETDCDYRKISNLPDSIRLQSLKDRLCRAKNDLEDLHDSNLLDDCVRFWRRWDMIKYSAVEMMEEDDDDDVIESVIEELERGRCIVN</sequence>
<keyword evidence="3" id="KW-1185">Reference proteome</keyword>
<proteinExistence type="predicted"/>
<reference evidence="3" key="1">
    <citation type="submission" date="2015-10" db="EMBL/GenBank/DDBJ databases">
        <authorList>
            <person name="Devillers H."/>
        </authorList>
    </citation>
    <scope>NUCLEOTIDE SEQUENCE [LARGE SCALE GENOMIC DNA]</scope>
</reference>
<protein>
    <submittedName>
        <fullName evidence="2">LAQU0S15e00298g1_1</fullName>
    </submittedName>
</protein>
<evidence type="ECO:0000313" key="2">
    <source>
        <dbReference type="EMBL" id="CUS24249.1"/>
    </source>
</evidence>
<evidence type="ECO:0000313" key="3">
    <source>
        <dbReference type="Proteomes" id="UP000236544"/>
    </source>
</evidence>
<feature type="compositionally biased region" description="Polar residues" evidence="1">
    <location>
        <begin position="103"/>
        <end position="112"/>
    </location>
</feature>